<reference evidence="2 3" key="1">
    <citation type="journal article" date="2016" name="Sci. Rep.">
        <title>Metabolic traits of an uncultured archaeal lineage -MSBL1- from brine pools of the Red Sea.</title>
        <authorList>
            <person name="Mwirichia R."/>
            <person name="Alam I."/>
            <person name="Rashid M."/>
            <person name="Vinu M."/>
            <person name="Ba-Alawi W."/>
            <person name="Anthony Kamau A."/>
            <person name="Kamanda Ngugi D."/>
            <person name="Goker M."/>
            <person name="Klenk H.P."/>
            <person name="Bajic V."/>
            <person name="Stingl U."/>
        </authorList>
    </citation>
    <scope>NUCLEOTIDE SEQUENCE [LARGE SCALE GENOMIC DNA]</scope>
    <source>
        <strain evidence="2">SCGC-AAA259A05</strain>
    </source>
</reference>
<feature type="domain" description="CARDB" evidence="1">
    <location>
        <begin position="16"/>
        <end position="86"/>
    </location>
</feature>
<protein>
    <recommendedName>
        <fullName evidence="1">CARDB domain-containing protein</fullName>
    </recommendedName>
</protein>
<evidence type="ECO:0000259" key="1">
    <source>
        <dbReference type="Pfam" id="PF07705"/>
    </source>
</evidence>
<evidence type="ECO:0000313" key="2">
    <source>
        <dbReference type="EMBL" id="KXA91032.1"/>
    </source>
</evidence>
<dbReference type="Proteomes" id="UP000070163">
    <property type="component" value="Unassembled WGS sequence"/>
</dbReference>
<accession>A0A133UA12</accession>
<organism evidence="2 3">
    <name type="scientific">candidate division MSBL1 archaeon SCGC-AAA259A05</name>
    <dbReference type="NCBI Taxonomy" id="1698259"/>
    <lineage>
        <taxon>Archaea</taxon>
        <taxon>Methanobacteriati</taxon>
        <taxon>Methanobacteriota</taxon>
        <taxon>candidate division MSBL1</taxon>
    </lineage>
</organism>
<evidence type="ECO:0000313" key="3">
    <source>
        <dbReference type="Proteomes" id="UP000070163"/>
    </source>
</evidence>
<proteinExistence type="predicted"/>
<dbReference type="EMBL" id="LHXJ01000024">
    <property type="protein sequence ID" value="KXA91032.1"/>
    <property type="molecule type" value="Genomic_DNA"/>
</dbReference>
<comment type="caution">
    <text evidence="2">The sequence shown here is derived from an EMBL/GenBank/DDBJ whole genome shotgun (WGS) entry which is preliminary data.</text>
</comment>
<gene>
    <name evidence="2" type="ORF">AKJ57_02655</name>
</gene>
<dbReference type="AlphaFoldDB" id="A0A133UA12"/>
<name>A0A133UA12_9EURY</name>
<dbReference type="InterPro" id="IPR013783">
    <property type="entry name" value="Ig-like_fold"/>
</dbReference>
<sequence length="500" mass="54787">MSGVSQRSAEFVSRNIHATPAEAKPGETVTISVDVKNIGGEKGSKTLELSVGGETKTRKVTLEAGENTSVNFSLSKDKVGSYSVSVDGLTESFEVTPRGPAVRVSGADYDEGAIKVTIESTLKIRETDVRIKDKNGNLLAEKEVTLEKGTNTVVVGPASAENVTVTVQPPVGEKAEKNFALELPPLLRFEPGKAYLYRADGRKVHIYLEEETEEFWKGIAFAEREGTGGKEALLMKFKVNKDNLSVLSTYPLTKQEVRSDSVEYRPLQALKQVSGNIKSVYFPLLLPTLRSTGYSDLNPKKLISEGSIIAGGDYGKTEFSVTERRVYDGYLSYAVQIKPPNQGENITFHMATARPYMTIDLDIPEEMYLSIKNVQNKSFNLEEYGDYSIPGYSPPPKANIETNVALDNENKKINVTLTHLGGDVLKGGDIQIEVYPPPGHPVKNTLKGLAGIINFRPGEEKIISVKPEEVSLSQIEAVVVVLTHIPSGTRISEYEKEIKE</sequence>
<dbReference type="Pfam" id="PF07705">
    <property type="entry name" value="CARDB"/>
    <property type="match status" value="1"/>
</dbReference>
<keyword evidence="3" id="KW-1185">Reference proteome</keyword>
<dbReference type="Gene3D" id="2.60.40.10">
    <property type="entry name" value="Immunoglobulins"/>
    <property type="match status" value="1"/>
</dbReference>
<dbReference type="InterPro" id="IPR011635">
    <property type="entry name" value="CARDB"/>
</dbReference>